<sequence length="363" mass="39375">MRFIDEYRDPELVRKLLDAVHALAAKIGRPITLMEICGTHTHAIGRFGIRRLLPENIRLISGPGCPVCVTSISDVDRALYLAERPNVLFATFGDMLRVPGTGGRSLQQMRAAGADIRIVSSALDALSLAEANPAREILFLGIGFETTAPTVASTLQSARRKGLTNFSVFSVHKTVSPAIQALLDDPELNIDGFLCPGHVSVITGTDAYRSIPAAGRSAVITGFEPVDIIDGILMSLQQIREGRYEVAIQYARGVSQEGNRRARESMAEVFEPDDATWRGLGLIPESGLSIRREYASMNALNRFPLPGIPSVEFEGCRCGDILRGVISPPECRLFRKACTPVNPIGPCMVSSEGTCSAYLKYEA</sequence>
<dbReference type="NCBIfam" id="TIGR00075">
    <property type="entry name" value="hypD"/>
    <property type="match status" value="1"/>
</dbReference>
<dbReference type="GO" id="GO:0051539">
    <property type="term" value="F:4 iron, 4 sulfur cluster binding"/>
    <property type="evidence" value="ECO:0007669"/>
    <property type="project" value="TreeGrafter"/>
</dbReference>
<dbReference type="GO" id="GO:0070025">
    <property type="term" value="F:carbon monoxide binding"/>
    <property type="evidence" value="ECO:0007669"/>
    <property type="project" value="TreeGrafter"/>
</dbReference>
<dbReference type="AlphaFoldDB" id="A0A1H7YGS9"/>
<protein>
    <submittedName>
        <fullName evidence="4">Hydrogenase maturation protein HypD</fullName>
    </submittedName>
</protein>
<dbReference type="RefSeq" id="WP_093883794.1">
    <property type="nucleotide sequence ID" value="NZ_FOBS01000016.1"/>
</dbReference>
<keyword evidence="3" id="KW-0408">Iron</keyword>
<evidence type="ECO:0000256" key="2">
    <source>
        <dbReference type="ARBA" id="ARBA00022723"/>
    </source>
</evidence>
<keyword evidence="2" id="KW-0479">Metal-binding</keyword>
<dbReference type="PIRSF" id="PIRSF005622">
    <property type="entry name" value="Hydrgn_mat_hypD"/>
    <property type="match status" value="1"/>
</dbReference>
<dbReference type="GO" id="GO:0051604">
    <property type="term" value="P:protein maturation"/>
    <property type="evidence" value="ECO:0007669"/>
    <property type="project" value="TreeGrafter"/>
</dbReference>
<gene>
    <name evidence="4" type="ORF">SAMN04489760_11644</name>
</gene>
<dbReference type="PANTHER" id="PTHR30149:SF0">
    <property type="entry name" value="HYDROGENASE MATURATION FACTOR HYPD"/>
    <property type="match status" value="1"/>
</dbReference>
<evidence type="ECO:0000256" key="1">
    <source>
        <dbReference type="ARBA" id="ARBA00007888"/>
    </source>
</evidence>
<dbReference type="PANTHER" id="PTHR30149">
    <property type="entry name" value="HYDROGENASE PROTEIN ASSEMBLY PROTEIN HYPD"/>
    <property type="match status" value="1"/>
</dbReference>
<name>A0A1H7YGS9_9BACT</name>
<dbReference type="Pfam" id="PF01924">
    <property type="entry name" value="HypD"/>
    <property type="match status" value="1"/>
</dbReference>
<evidence type="ECO:0000313" key="4">
    <source>
        <dbReference type="EMBL" id="SEM45310.1"/>
    </source>
</evidence>
<evidence type="ECO:0000256" key="3">
    <source>
        <dbReference type="ARBA" id="ARBA00023004"/>
    </source>
</evidence>
<dbReference type="Gene3D" id="6.10.20.100">
    <property type="match status" value="1"/>
</dbReference>
<accession>A0A1H7YGS9</accession>
<dbReference type="GO" id="GO:0005506">
    <property type="term" value="F:iron ion binding"/>
    <property type="evidence" value="ECO:0007669"/>
    <property type="project" value="TreeGrafter"/>
</dbReference>
<dbReference type="InterPro" id="IPR002780">
    <property type="entry name" value="Hyd_form_HypD"/>
</dbReference>
<dbReference type="STRING" id="43775.SAMN04489760_11644"/>
<keyword evidence="5" id="KW-1185">Reference proteome</keyword>
<evidence type="ECO:0000313" key="5">
    <source>
        <dbReference type="Proteomes" id="UP000198744"/>
    </source>
</evidence>
<dbReference type="Gene3D" id="3.40.50.11750">
    <property type="entry name" value="HypD, alpha/beta domain 1"/>
    <property type="match status" value="2"/>
</dbReference>
<dbReference type="OrthoDB" id="9770424at2"/>
<organism evidence="4 5">
    <name type="scientific">Syntrophus gentianae</name>
    <dbReference type="NCBI Taxonomy" id="43775"/>
    <lineage>
        <taxon>Bacteria</taxon>
        <taxon>Pseudomonadati</taxon>
        <taxon>Thermodesulfobacteriota</taxon>
        <taxon>Syntrophia</taxon>
        <taxon>Syntrophales</taxon>
        <taxon>Syntrophaceae</taxon>
        <taxon>Syntrophus</taxon>
    </lineage>
</organism>
<reference evidence="4 5" key="1">
    <citation type="submission" date="2016-10" db="EMBL/GenBank/DDBJ databases">
        <authorList>
            <person name="de Groot N.N."/>
        </authorList>
    </citation>
    <scope>NUCLEOTIDE SEQUENCE [LARGE SCALE GENOMIC DNA]</scope>
    <source>
        <strain evidence="4 5">DSM 8423</strain>
    </source>
</reference>
<comment type="similarity">
    <text evidence="1">Belongs to the HypD family.</text>
</comment>
<dbReference type="EMBL" id="FOBS01000016">
    <property type="protein sequence ID" value="SEM45310.1"/>
    <property type="molecule type" value="Genomic_DNA"/>
</dbReference>
<proteinExistence type="inferred from homology"/>
<dbReference type="Proteomes" id="UP000198744">
    <property type="component" value="Unassembled WGS sequence"/>
</dbReference>
<dbReference type="InterPro" id="IPR042243">
    <property type="entry name" value="HypD_1"/>
</dbReference>
<dbReference type="InterPro" id="IPR042244">
    <property type="entry name" value="HypD_2_sf"/>
</dbReference>